<accession>A0AAV3ZS11</accession>
<sequence length="115" mass="12993">MVRRVANIFHNQNKTKKRRDRGTKIGISSVLLSQEWRRRQILWWVPEMTLGQALEARELARCVPTLDRDATDAFTAAAGVILLLQVVWCWARPAGVHWKAGVEVGEEGGRGNVMS</sequence>
<evidence type="ECO:0000313" key="1">
    <source>
        <dbReference type="EMBL" id="GFN97451.1"/>
    </source>
</evidence>
<comment type="caution">
    <text evidence="1">The sequence shown here is derived from an EMBL/GenBank/DDBJ whole genome shotgun (WGS) entry which is preliminary data.</text>
</comment>
<dbReference type="AlphaFoldDB" id="A0AAV3ZS11"/>
<protein>
    <submittedName>
        <fullName evidence="1">Uncharacterized protein</fullName>
    </submittedName>
</protein>
<gene>
    <name evidence="1" type="ORF">PoB_002395700</name>
</gene>
<proteinExistence type="predicted"/>
<dbReference type="EMBL" id="BLXT01002773">
    <property type="protein sequence ID" value="GFN97451.1"/>
    <property type="molecule type" value="Genomic_DNA"/>
</dbReference>
<keyword evidence="2" id="KW-1185">Reference proteome</keyword>
<name>A0AAV3ZS11_9GAST</name>
<evidence type="ECO:0000313" key="2">
    <source>
        <dbReference type="Proteomes" id="UP000735302"/>
    </source>
</evidence>
<dbReference type="Proteomes" id="UP000735302">
    <property type="component" value="Unassembled WGS sequence"/>
</dbReference>
<reference evidence="1 2" key="1">
    <citation type="journal article" date="2021" name="Elife">
        <title>Chloroplast acquisition without the gene transfer in kleptoplastic sea slugs, Plakobranchus ocellatus.</title>
        <authorList>
            <person name="Maeda T."/>
            <person name="Takahashi S."/>
            <person name="Yoshida T."/>
            <person name="Shimamura S."/>
            <person name="Takaki Y."/>
            <person name="Nagai Y."/>
            <person name="Toyoda A."/>
            <person name="Suzuki Y."/>
            <person name="Arimoto A."/>
            <person name="Ishii H."/>
            <person name="Satoh N."/>
            <person name="Nishiyama T."/>
            <person name="Hasebe M."/>
            <person name="Maruyama T."/>
            <person name="Minagawa J."/>
            <person name="Obokata J."/>
            <person name="Shigenobu S."/>
        </authorList>
    </citation>
    <scope>NUCLEOTIDE SEQUENCE [LARGE SCALE GENOMIC DNA]</scope>
</reference>
<organism evidence="1 2">
    <name type="scientific">Plakobranchus ocellatus</name>
    <dbReference type="NCBI Taxonomy" id="259542"/>
    <lineage>
        <taxon>Eukaryota</taxon>
        <taxon>Metazoa</taxon>
        <taxon>Spiralia</taxon>
        <taxon>Lophotrochozoa</taxon>
        <taxon>Mollusca</taxon>
        <taxon>Gastropoda</taxon>
        <taxon>Heterobranchia</taxon>
        <taxon>Euthyneura</taxon>
        <taxon>Panpulmonata</taxon>
        <taxon>Sacoglossa</taxon>
        <taxon>Placobranchoidea</taxon>
        <taxon>Plakobranchidae</taxon>
        <taxon>Plakobranchus</taxon>
    </lineage>
</organism>